<sequence length="83" mass="9001">MKPSTRFVRTPELLVEPIWVPLKTQHWVPWENPALGSAGDAMNPIWVPPGHASPELGSNVKGSKSKSDTKSSKLSVNKKAAVT</sequence>
<gene>
    <name evidence="2" type="ORF">SLEP1_g37148</name>
</gene>
<name>A0AAV5KU35_9ROSI</name>
<reference evidence="2 3" key="1">
    <citation type="journal article" date="2021" name="Commun. Biol.">
        <title>The genome of Shorea leprosula (Dipterocarpaceae) highlights the ecological relevance of drought in aseasonal tropical rainforests.</title>
        <authorList>
            <person name="Ng K.K.S."/>
            <person name="Kobayashi M.J."/>
            <person name="Fawcett J.A."/>
            <person name="Hatakeyama M."/>
            <person name="Paape T."/>
            <person name="Ng C.H."/>
            <person name="Ang C.C."/>
            <person name="Tnah L.H."/>
            <person name="Lee C.T."/>
            <person name="Nishiyama T."/>
            <person name="Sese J."/>
            <person name="O'Brien M.J."/>
            <person name="Copetti D."/>
            <person name="Mohd Noor M.I."/>
            <person name="Ong R.C."/>
            <person name="Putra M."/>
            <person name="Sireger I.Z."/>
            <person name="Indrioko S."/>
            <person name="Kosugi Y."/>
            <person name="Izuno A."/>
            <person name="Isagi Y."/>
            <person name="Lee S.L."/>
            <person name="Shimizu K.K."/>
        </authorList>
    </citation>
    <scope>NUCLEOTIDE SEQUENCE [LARGE SCALE GENOMIC DNA]</scope>
    <source>
        <strain evidence="2">214</strain>
    </source>
</reference>
<evidence type="ECO:0000313" key="3">
    <source>
        <dbReference type="Proteomes" id="UP001054252"/>
    </source>
</evidence>
<keyword evidence="3" id="KW-1185">Reference proteome</keyword>
<evidence type="ECO:0000313" key="2">
    <source>
        <dbReference type="EMBL" id="GKV28049.1"/>
    </source>
</evidence>
<dbReference type="EMBL" id="BPVZ01000078">
    <property type="protein sequence ID" value="GKV28049.1"/>
    <property type="molecule type" value="Genomic_DNA"/>
</dbReference>
<comment type="caution">
    <text evidence="2">The sequence shown here is derived from an EMBL/GenBank/DDBJ whole genome shotgun (WGS) entry which is preliminary data.</text>
</comment>
<proteinExistence type="predicted"/>
<dbReference type="AlphaFoldDB" id="A0AAV5KU35"/>
<feature type="region of interest" description="Disordered" evidence="1">
    <location>
        <begin position="41"/>
        <end position="83"/>
    </location>
</feature>
<accession>A0AAV5KU35</accession>
<protein>
    <submittedName>
        <fullName evidence="2">Uncharacterized protein</fullName>
    </submittedName>
</protein>
<evidence type="ECO:0000256" key="1">
    <source>
        <dbReference type="SAM" id="MobiDB-lite"/>
    </source>
</evidence>
<dbReference type="Proteomes" id="UP001054252">
    <property type="component" value="Unassembled WGS sequence"/>
</dbReference>
<organism evidence="2 3">
    <name type="scientific">Rubroshorea leprosula</name>
    <dbReference type="NCBI Taxonomy" id="152421"/>
    <lineage>
        <taxon>Eukaryota</taxon>
        <taxon>Viridiplantae</taxon>
        <taxon>Streptophyta</taxon>
        <taxon>Embryophyta</taxon>
        <taxon>Tracheophyta</taxon>
        <taxon>Spermatophyta</taxon>
        <taxon>Magnoliopsida</taxon>
        <taxon>eudicotyledons</taxon>
        <taxon>Gunneridae</taxon>
        <taxon>Pentapetalae</taxon>
        <taxon>rosids</taxon>
        <taxon>malvids</taxon>
        <taxon>Malvales</taxon>
        <taxon>Dipterocarpaceae</taxon>
        <taxon>Rubroshorea</taxon>
    </lineage>
</organism>